<dbReference type="InterPro" id="IPR027417">
    <property type="entry name" value="P-loop_NTPase"/>
</dbReference>
<dbReference type="GO" id="GO:0005524">
    <property type="term" value="F:ATP binding"/>
    <property type="evidence" value="ECO:0007669"/>
    <property type="project" value="UniProtKB-KW"/>
</dbReference>
<dbReference type="RefSeq" id="WP_034982979.1">
    <property type="nucleotide sequence ID" value="NZ_JAINRO010000012.1"/>
</dbReference>
<evidence type="ECO:0000256" key="5">
    <source>
        <dbReference type="ARBA" id="ARBA00023125"/>
    </source>
</evidence>
<keyword evidence="3" id="KW-0347">Helicase</keyword>
<dbReference type="Gene3D" id="1.10.10.160">
    <property type="match status" value="1"/>
</dbReference>
<keyword evidence="2" id="KW-0378">Hydrolase</keyword>
<dbReference type="InterPro" id="IPR013986">
    <property type="entry name" value="DExx_box_DNA_helicase_dom_sf"/>
</dbReference>
<evidence type="ECO:0000256" key="4">
    <source>
        <dbReference type="ARBA" id="ARBA00022840"/>
    </source>
</evidence>
<dbReference type="Gene3D" id="3.40.50.300">
    <property type="entry name" value="P-loop containing nucleotide triphosphate hydrolases"/>
    <property type="match status" value="2"/>
</dbReference>
<dbReference type="Pfam" id="PF13245">
    <property type="entry name" value="AAA_19"/>
    <property type="match status" value="1"/>
</dbReference>
<dbReference type="GO" id="GO:0043138">
    <property type="term" value="F:3'-5' DNA helicase activity"/>
    <property type="evidence" value="ECO:0007669"/>
    <property type="project" value="TreeGrafter"/>
</dbReference>
<dbReference type="InterPro" id="IPR000212">
    <property type="entry name" value="DNA_helicase_UvrD/REP"/>
</dbReference>
<dbReference type="SUPFAM" id="SSF52540">
    <property type="entry name" value="P-loop containing nucleoside triphosphate hydrolases"/>
    <property type="match status" value="1"/>
</dbReference>
<evidence type="ECO:0008006" key="8">
    <source>
        <dbReference type="Google" id="ProtNLM"/>
    </source>
</evidence>
<dbReference type="GO" id="GO:0000725">
    <property type="term" value="P:recombinational repair"/>
    <property type="evidence" value="ECO:0007669"/>
    <property type="project" value="TreeGrafter"/>
</dbReference>
<dbReference type="PANTHER" id="PTHR11070:SF2">
    <property type="entry name" value="ATP-DEPENDENT DNA HELICASE SRS2"/>
    <property type="match status" value="1"/>
</dbReference>
<reference evidence="6 7" key="1">
    <citation type="submission" date="2016-05" db="EMBL/GenBank/DDBJ databases">
        <authorList>
            <person name="Lee J.-Y."/>
            <person name="Kim E.B."/>
            <person name="Choi Y.-J."/>
        </authorList>
    </citation>
    <scope>NUCLEOTIDE SEQUENCE [LARGE SCALE GENOMIC DNA]</scope>
    <source>
        <strain evidence="6 7">KLA006</strain>
    </source>
</reference>
<dbReference type="PANTHER" id="PTHR11070">
    <property type="entry name" value="UVRD / RECB / PCRA DNA HELICASE FAMILY MEMBER"/>
    <property type="match status" value="1"/>
</dbReference>
<keyword evidence="5" id="KW-0238">DNA-binding</keyword>
<gene>
    <name evidence="6" type="ORF">A8C52_07930</name>
</gene>
<proteinExistence type="predicted"/>
<sequence length="375" mass="42612">MDKQIILAVAGAGKTYHICHSIDPTKKNLILAYTHENIHNIENELCDAYKSVPEMTTVMTFDSFVYRHLICPYEPSIAEHFSCPTFISNGICTIDPPPKQIKNAGGKRVINRNYVKKDKLRHYVTNQGQYYCATLSELVLQIKKGRDSLLKRAAARLNLFYDYVLIDEFQDFRKHDYKLIIDLAKQLNRVMLVGDYHQHSVSATNNSGKPFKKGKKDVGYSDFISELQSAGFYVDTTTLNRSRRCSTEICDYVSKKLGINISSCDGHEGSVIWVDDSATEILDNEQIVKLVFKGADKYSFQALNWSYSKGDTVNAACVVLTDRFEQLDNSDFSIQDIPVSTINKLYVAMTRSSGNLYLMKASTFKKVKDLYIKQN</sequence>
<dbReference type="AlphaFoldDB" id="A0A9X6S4H7"/>
<dbReference type="Proteomes" id="UP000218139">
    <property type="component" value="Unassembled WGS sequence"/>
</dbReference>
<dbReference type="EMBL" id="LXZO01000091">
    <property type="protein sequence ID" value="PAY46322.1"/>
    <property type="molecule type" value="Genomic_DNA"/>
</dbReference>
<evidence type="ECO:0000256" key="3">
    <source>
        <dbReference type="ARBA" id="ARBA00022806"/>
    </source>
</evidence>
<keyword evidence="1" id="KW-0547">Nucleotide-binding</keyword>
<dbReference type="GO" id="GO:0003677">
    <property type="term" value="F:DNA binding"/>
    <property type="evidence" value="ECO:0007669"/>
    <property type="project" value="UniProtKB-KW"/>
</dbReference>
<comment type="caution">
    <text evidence="6">The sequence shown here is derived from an EMBL/GenBank/DDBJ whole genome shotgun (WGS) entry which is preliminary data.</text>
</comment>
<dbReference type="GO" id="GO:0016787">
    <property type="term" value="F:hydrolase activity"/>
    <property type="evidence" value="ECO:0007669"/>
    <property type="project" value="UniProtKB-KW"/>
</dbReference>
<evidence type="ECO:0000256" key="1">
    <source>
        <dbReference type="ARBA" id="ARBA00022741"/>
    </source>
</evidence>
<organism evidence="6 7">
    <name type="scientific">Ligilactobacillus salivarius</name>
    <dbReference type="NCBI Taxonomy" id="1624"/>
    <lineage>
        <taxon>Bacteria</taxon>
        <taxon>Bacillati</taxon>
        <taxon>Bacillota</taxon>
        <taxon>Bacilli</taxon>
        <taxon>Lactobacillales</taxon>
        <taxon>Lactobacillaceae</taxon>
        <taxon>Ligilactobacillus</taxon>
    </lineage>
</organism>
<protein>
    <recommendedName>
        <fullName evidence="8">DNA helicase</fullName>
    </recommendedName>
</protein>
<evidence type="ECO:0000313" key="7">
    <source>
        <dbReference type="Proteomes" id="UP000218139"/>
    </source>
</evidence>
<name>A0A9X6S4H7_9LACO</name>
<evidence type="ECO:0000256" key="2">
    <source>
        <dbReference type="ARBA" id="ARBA00022801"/>
    </source>
</evidence>
<accession>A0A9X6S4H7</accession>
<keyword evidence="4" id="KW-0067">ATP-binding</keyword>
<evidence type="ECO:0000313" key="6">
    <source>
        <dbReference type="EMBL" id="PAY46322.1"/>
    </source>
</evidence>